<sequence length="339" mass="38088">MSNMSARVYVGRLSYRASERDIEHFFRGYGRIRDIVLKNGFGFVVSDLRGTLNLVEFDDPRDADDAVYELNGKELCGERVILEFSRRGPRSRMGFGGFDRFPPPRRESRYGPPQQTRYRLIVENLSSRCSWQSRAGAAQNGLSLVRRRLVIGAFGPGLVVRCLFRFVLMSQDLKDIMRTAGEVTFADAHKQHPNEGIVCFLTREDLERALDKLQGKEVNGRKLKLIDDSERRDSRSRSRSHHRSHSRSRSSRSRSSRSRTGSKSRSPTPKKDGEGSKSRSRSGSARSRSHPPERNGSRSGAVVTENGGGGAENSTPVVPENNDEPMKDASPVPNNNDYN</sequence>
<dbReference type="CDD" id="cd12337">
    <property type="entry name" value="RRM1_SRSF4_like"/>
    <property type="match status" value="1"/>
</dbReference>
<dbReference type="PROSITE" id="PS50102">
    <property type="entry name" value="RRM"/>
    <property type="match status" value="2"/>
</dbReference>
<organism evidence="5 6">
    <name type="scientific">Setaria digitata</name>
    <dbReference type="NCBI Taxonomy" id="48799"/>
    <lineage>
        <taxon>Eukaryota</taxon>
        <taxon>Metazoa</taxon>
        <taxon>Ecdysozoa</taxon>
        <taxon>Nematoda</taxon>
        <taxon>Chromadorea</taxon>
        <taxon>Rhabditida</taxon>
        <taxon>Spirurina</taxon>
        <taxon>Spiruromorpha</taxon>
        <taxon>Filarioidea</taxon>
        <taxon>Setariidae</taxon>
        <taxon>Setaria</taxon>
    </lineage>
</organism>
<dbReference type="InterPro" id="IPR050374">
    <property type="entry name" value="RRT5_SRSF_SR"/>
</dbReference>
<feature type="compositionally biased region" description="Basic residues" evidence="3">
    <location>
        <begin position="237"/>
        <end position="262"/>
    </location>
</feature>
<dbReference type="Pfam" id="PF00076">
    <property type="entry name" value="RRM_1"/>
    <property type="match status" value="2"/>
</dbReference>
<feature type="domain" description="RRM" evidence="4">
    <location>
        <begin position="6"/>
        <end position="87"/>
    </location>
</feature>
<proteinExistence type="predicted"/>
<dbReference type="InterPro" id="IPR000504">
    <property type="entry name" value="RRM_dom"/>
</dbReference>
<protein>
    <submittedName>
        <fullName evidence="6">RRM domain-containing protein</fullName>
    </submittedName>
</protein>
<feature type="domain" description="RRM" evidence="4">
    <location>
        <begin position="147"/>
        <end position="230"/>
    </location>
</feature>
<evidence type="ECO:0000256" key="2">
    <source>
        <dbReference type="PROSITE-ProRule" id="PRU00176"/>
    </source>
</evidence>
<dbReference type="Proteomes" id="UP000887581">
    <property type="component" value="Unplaced"/>
</dbReference>
<evidence type="ECO:0000313" key="5">
    <source>
        <dbReference type="Proteomes" id="UP000887581"/>
    </source>
</evidence>
<dbReference type="InterPro" id="IPR012677">
    <property type="entry name" value="Nucleotide-bd_a/b_plait_sf"/>
</dbReference>
<evidence type="ECO:0000259" key="4">
    <source>
        <dbReference type="PROSITE" id="PS50102"/>
    </source>
</evidence>
<dbReference type="PANTHER" id="PTHR23003">
    <property type="entry name" value="RNA RECOGNITION MOTIF RRM DOMAIN CONTAINING PROTEIN"/>
    <property type="match status" value="1"/>
</dbReference>
<dbReference type="GO" id="GO:0005634">
    <property type="term" value="C:nucleus"/>
    <property type="evidence" value="ECO:0007669"/>
    <property type="project" value="TreeGrafter"/>
</dbReference>
<dbReference type="GO" id="GO:0005737">
    <property type="term" value="C:cytoplasm"/>
    <property type="evidence" value="ECO:0007669"/>
    <property type="project" value="TreeGrafter"/>
</dbReference>
<feature type="region of interest" description="Disordered" evidence="3">
    <location>
        <begin position="224"/>
        <end position="339"/>
    </location>
</feature>
<evidence type="ECO:0000256" key="1">
    <source>
        <dbReference type="ARBA" id="ARBA00022884"/>
    </source>
</evidence>
<keyword evidence="5" id="KW-1185">Reference proteome</keyword>
<evidence type="ECO:0000313" key="6">
    <source>
        <dbReference type="WBParaSite" id="sdigi.contig2.g279.t1"/>
    </source>
</evidence>
<name>A0A915PQW1_9BILA</name>
<reference evidence="6" key="1">
    <citation type="submission" date="2022-11" db="UniProtKB">
        <authorList>
            <consortium name="WormBaseParasite"/>
        </authorList>
    </citation>
    <scope>IDENTIFICATION</scope>
</reference>
<dbReference type="SUPFAM" id="SSF54928">
    <property type="entry name" value="RNA-binding domain, RBD"/>
    <property type="match status" value="2"/>
</dbReference>
<feature type="compositionally biased region" description="Basic and acidic residues" evidence="3">
    <location>
        <begin position="224"/>
        <end position="236"/>
    </location>
</feature>
<accession>A0A915PQW1</accession>
<dbReference type="Gene3D" id="3.30.70.330">
    <property type="match status" value="2"/>
</dbReference>
<evidence type="ECO:0000256" key="3">
    <source>
        <dbReference type="SAM" id="MobiDB-lite"/>
    </source>
</evidence>
<dbReference type="InterPro" id="IPR035979">
    <property type="entry name" value="RBD_domain_sf"/>
</dbReference>
<dbReference type="AlphaFoldDB" id="A0A915PQW1"/>
<keyword evidence="1 2" id="KW-0694">RNA-binding</keyword>
<dbReference type="WBParaSite" id="sdigi.contig2.g279.t1">
    <property type="protein sequence ID" value="sdigi.contig2.g279.t1"/>
    <property type="gene ID" value="sdigi.contig2.g279"/>
</dbReference>
<dbReference type="PANTHER" id="PTHR23003:SF51">
    <property type="entry name" value="SERINE-ARGININE PROTEIN 55"/>
    <property type="match status" value="1"/>
</dbReference>
<dbReference type="SMART" id="SM00360">
    <property type="entry name" value="RRM"/>
    <property type="match status" value="2"/>
</dbReference>
<dbReference type="GO" id="GO:0003729">
    <property type="term" value="F:mRNA binding"/>
    <property type="evidence" value="ECO:0007669"/>
    <property type="project" value="TreeGrafter"/>
</dbReference>